<dbReference type="AlphaFoldDB" id="H3GQL6"/>
<dbReference type="InParanoid" id="H3GQL6"/>
<protein>
    <submittedName>
        <fullName evidence="2">Uncharacterized protein</fullName>
    </submittedName>
</protein>
<proteinExistence type="predicted"/>
<dbReference type="eggNOG" id="ENOG502RCGI">
    <property type="taxonomic scope" value="Eukaryota"/>
</dbReference>
<dbReference type="EMBL" id="DS566034">
    <property type="status" value="NOT_ANNOTATED_CDS"/>
    <property type="molecule type" value="Genomic_DNA"/>
</dbReference>
<dbReference type="OMA" id="ENAHELH"/>
<feature type="compositionally biased region" description="Acidic residues" evidence="1">
    <location>
        <begin position="126"/>
        <end position="139"/>
    </location>
</feature>
<evidence type="ECO:0000313" key="2">
    <source>
        <dbReference type="EnsemblProtists" id="Phyra79095"/>
    </source>
</evidence>
<reference evidence="2" key="2">
    <citation type="submission" date="2015-06" db="UniProtKB">
        <authorList>
            <consortium name="EnsemblProtists"/>
        </authorList>
    </citation>
    <scope>IDENTIFICATION</scope>
    <source>
        <strain evidence="2">Pr102</strain>
    </source>
</reference>
<dbReference type="VEuPathDB" id="FungiDB:KRP23_2823"/>
<dbReference type="EnsemblProtists" id="Phyra79095">
    <property type="protein sequence ID" value="Phyra79095"/>
    <property type="gene ID" value="Phyra79095"/>
</dbReference>
<organism evidence="2 3">
    <name type="scientific">Phytophthora ramorum</name>
    <name type="common">Sudden oak death agent</name>
    <dbReference type="NCBI Taxonomy" id="164328"/>
    <lineage>
        <taxon>Eukaryota</taxon>
        <taxon>Sar</taxon>
        <taxon>Stramenopiles</taxon>
        <taxon>Oomycota</taxon>
        <taxon>Peronosporomycetes</taxon>
        <taxon>Peronosporales</taxon>
        <taxon>Peronosporaceae</taxon>
        <taxon>Phytophthora</taxon>
    </lineage>
</organism>
<dbReference type="VEuPathDB" id="FungiDB:KRP22_11124"/>
<feature type="compositionally biased region" description="Basic and acidic residues" evidence="1">
    <location>
        <begin position="362"/>
        <end position="371"/>
    </location>
</feature>
<evidence type="ECO:0000313" key="3">
    <source>
        <dbReference type="Proteomes" id="UP000005238"/>
    </source>
</evidence>
<keyword evidence="3" id="KW-1185">Reference proteome</keyword>
<name>H3GQL6_PHYRM</name>
<feature type="region of interest" description="Disordered" evidence="1">
    <location>
        <begin position="105"/>
        <end position="168"/>
    </location>
</feature>
<sequence length="378" mass="41260">MDAILSRLNDAELRQHCEAAVLDELQKANGRVQDVVAALQRAVKVAQASRELHKTLVLNASEQVQASFRHLGDSCNQIGPLLRILHHTMASATSGPVAASVAAAVPHSGTKPSPDAASSTASEYELPSDEDDDDDEPEVVEVSPPKSRKKRKAAALDLSQSPTPAVRRKIPEEDAQTVRDKLEQTLWEIQAIPTGGYSVTAHKEFASLVKRIFTTDKFDDWQPRDDPKLGLLLDEMDNRIAAFKESTAQNLRIKALGEWLEEMTASSFVPTLDFASIPPMLDSSSTVPGCENAHELHALTKSGAQVLSKLRGDTSNPRQKKQRYFQPLLEATTKFFAAAAVTKTPVLKDCGAGEADAGLPEQTKEKKSTTKEKKKKKH</sequence>
<dbReference type="HOGENOM" id="CLU_043490_0_0_1"/>
<dbReference type="Proteomes" id="UP000005238">
    <property type="component" value="Unassembled WGS sequence"/>
</dbReference>
<accession>H3GQL6</accession>
<evidence type="ECO:0000256" key="1">
    <source>
        <dbReference type="SAM" id="MobiDB-lite"/>
    </source>
</evidence>
<feature type="region of interest" description="Disordered" evidence="1">
    <location>
        <begin position="350"/>
        <end position="378"/>
    </location>
</feature>
<reference evidence="3" key="1">
    <citation type="journal article" date="2006" name="Science">
        <title>Phytophthora genome sequences uncover evolutionary origins and mechanisms of pathogenesis.</title>
        <authorList>
            <person name="Tyler B.M."/>
            <person name="Tripathy S."/>
            <person name="Zhang X."/>
            <person name="Dehal P."/>
            <person name="Jiang R.H."/>
            <person name="Aerts A."/>
            <person name="Arredondo F.D."/>
            <person name="Baxter L."/>
            <person name="Bensasson D."/>
            <person name="Beynon J.L."/>
            <person name="Chapman J."/>
            <person name="Damasceno C.M."/>
            <person name="Dorrance A.E."/>
            <person name="Dou D."/>
            <person name="Dickerman A.W."/>
            <person name="Dubchak I.L."/>
            <person name="Garbelotto M."/>
            <person name="Gijzen M."/>
            <person name="Gordon S.G."/>
            <person name="Govers F."/>
            <person name="Grunwald N.J."/>
            <person name="Huang W."/>
            <person name="Ivors K.L."/>
            <person name="Jones R.W."/>
            <person name="Kamoun S."/>
            <person name="Krampis K."/>
            <person name="Lamour K.H."/>
            <person name="Lee M.K."/>
            <person name="McDonald W.H."/>
            <person name="Medina M."/>
            <person name="Meijer H.J."/>
            <person name="Nordberg E.K."/>
            <person name="Maclean D.J."/>
            <person name="Ospina-Giraldo M.D."/>
            <person name="Morris P.F."/>
            <person name="Phuntumart V."/>
            <person name="Putnam N.H."/>
            <person name="Rash S."/>
            <person name="Rose J.K."/>
            <person name="Sakihama Y."/>
            <person name="Salamov A.A."/>
            <person name="Savidor A."/>
            <person name="Scheuring C.F."/>
            <person name="Smith B.M."/>
            <person name="Sobral B.W."/>
            <person name="Terry A."/>
            <person name="Torto-Alalibo T.A."/>
            <person name="Win J."/>
            <person name="Xu Z."/>
            <person name="Zhang H."/>
            <person name="Grigoriev I.V."/>
            <person name="Rokhsar D.S."/>
            <person name="Boore J.L."/>
        </authorList>
    </citation>
    <scope>NUCLEOTIDE SEQUENCE [LARGE SCALE GENOMIC DNA]</scope>
    <source>
        <strain evidence="3">Pr102</strain>
    </source>
</reference>